<evidence type="ECO:0000313" key="14">
    <source>
        <dbReference type="Proteomes" id="UP000001595"/>
    </source>
</evidence>
<keyword evidence="6 12" id="KW-0812">Transmembrane</keyword>
<organism evidence="13 14">
    <name type="scientific">Pongo abelii</name>
    <name type="common">Sumatran orangutan</name>
    <name type="synonym">Pongo pygmaeus abelii</name>
    <dbReference type="NCBI Taxonomy" id="9601"/>
    <lineage>
        <taxon>Eukaryota</taxon>
        <taxon>Metazoa</taxon>
        <taxon>Chordata</taxon>
        <taxon>Craniata</taxon>
        <taxon>Vertebrata</taxon>
        <taxon>Euteleostomi</taxon>
        <taxon>Mammalia</taxon>
        <taxon>Eutheria</taxon>
        <taxon>Euarchontoglires</taxon>
        <taxon>Primates</taxon>
        <taxon>Haplorrhini</taxon>
        <taxon>Catarrhini</taxon>
        <taxon>Hominidae</taxon>
        <taxon>Pongo</taxon>
    </lineage>
</organism>
<keyword evidence="9 12" id="KW-0472">Membrane</keyword>
<dbReference type="PANTHER" id="PTHR24062">
    <property type="entry name" value="VOMERONASAL TYPE-1 RECEPTOR"/>
    <property type="match status" value="1"/>
</dbReference>
<keyword evidence="5 12" id="KW-0589">Pheromone response</keyword>
<proteinExistence type="inferred from homology"/>
<dbReference type="AlphaFoldDB" id="A0A8I5YMU0"/>
<evidence type="ECO:0000256" key="5">
    <source>
        <dbReference type="ARBA" id="ARBA00022507"/>
    </source>
</evidence>
<dbReference type="GO" id="GO:0019236">
    <property type="term" value="P:response to pheromone"/>
    <property type="evidence" value="ECO:0007669"/>
    <property type="project" value="UniProtKB-KW"/>
</dbReference>
<evidence type="ECO:0000256" key="6">
    <source>
        <dbReference type="ARBA" id="ARBA00022692"/>
    </source>
</evidence>
<protein>
    <recommendedName>
        <fullName evidence="12">Vomeronasal type-1 receptor</fullName>
    </recommendedName>
</protein>
<feature type="transmembrane region" description="Helical" evidence="12">
    <location>
        <begin position="82"/>
        <end position="102"/>
    </location>
</feature>
<keyword evidence="4 12" id="KW-1003">Cell membrane</keyword>
<comment type="function">
    <text evidence="1">Putative pheromone receptor.</text>
</comment>
<evidence type="ECO:0000256" key="7">
    <source>
        <dbReference type="ARBA" id="ARBA00022989"/>
    </source>
</evidence>
<dbReference type="Pfam" id="PF03402">
    <property type="entry name" value="V1R"/>
    <property type="match status" value="1"/>
</dbReference>
<dbReference type="GeneTree" id="ENSGT01030000234553"/>
<dbReference type="GO" id="GO:0016503">
    <property type="term" value="F:pheromone receptor activity"/>
    <property type="evidence" value="ECO:0007669"/>
    <property type="project" value="InterPro"/>
</dbReference>
<keyword evidence="14" id="KW-1185">Reference proteome</keyword>
<name>A0A8I5YMU0_PONAB</name>
<reference evidence="13" key="2">
    <citation type="submission" date="2025-08" db="UniProtKB">
        <authorList>
            <consortium name="Ensembl"/>
        </authorList>
    </citation>
    <scope>IDENTIFICATION</scope>
</reference>
<comment type="subcellular location">
    <subcellularLocation>
        <location evidence="2 12">Cell membrane</location>
        <topology evidence="2 12">Multi-pass membrane protein</topology>
    </subcellularLocation>
</comment>
<dbReference type="InterPro" id="IPR004072">
    <property type="entry name" value="Vmron_rcpt_1"/>
</dbReference>
<evidence type="ECO:0000256" key="9">
    <source>
        <dbReference type="ARBA" id="ARBA00023136"/>
    </source>
</evidence>
<evidence type="ECO:0000256" key="10">
    <source>
        <dbReference type="ARBA" id="ARBA00023170"/>
    </source>
</evidence>
<reference evidence="13 14" key="1">
    <citation type="submission" date="2008-02" db="EMBL/GenBank/DDBJ databases">
        <title>A 6x draft sequence assembly of the Pongo pygmaeus abelii genome.</title>
        <authorList>
            <person name="Wilson R.K."/>
            <person name="Mardis E."/>
        </authorList>
    </citation>
    <scope>NUCLEOTIDE SEQUENCE [LARGE SCALE GENOMIC DNA]</scope>
</reference>
<comment type="caution">
    <text evidence="12">Lacks conserved residue(s) required for the propagation of feature annotation.</text>
</comment>
<evidence type="ECO:0000256" key="11">
    <source>
        <dbReference type="ARBA" id="ARBA00023224"/>
    </source>
</evidence>
<comment type="similarity">
    <text evidence="3 12">Belongs to the G-protein coupled receptor 1 family.</text>
</comment>
<keyword evidence="8 12" id="KW-0297">G-protein coupled receptor</keyword>
<accession>A0A8I5YMU0</accession>
<evidence type="ECO:0000256" key="1">
    <source>
        <dbReference type="ARBA" id="ARBA00003878"/>
    </source>
</evidence>
<feature type="transmembrane region" description="Helical" evidence="12">
    <location>
        <begin position="43"/>
        <end position="62"/>
    </location>
</feature>
<evidence type="ECO:0000256" key="2">
    <source>
        <dbReference type="ARBA" id="ARBA00004651"/>
    </source>
</evidence>
<evidence type="ECO:0000256" key="4">
    <source>
        <dbReference type="ARBA" id="ARBA00022475"/>
    </source>
</evidence>
<keyword evidence="10 12" id="KW-0675">Receptor</keyword>
<feature type="transmembrane region" description="Helical" evidence="12">
    <location>
        <begin position="12"/>
        <end position="31"/>
    </location>
</feature>
<dbReference type="Proteomes" id="UP000001595">
    <property type="component" value="Chromosome 18"/>
</dbReference>
<evidence type="ECO:0000256" key="8">
    <source>
        <dbReference type="ARBA" id="ARBA00023040"/>
    </source>
</evidence>
<evidence type="ECO:0000256" key="12">
    <source>
        <dbReference type="RuleBase" id="RU364061"/>
    </source>
</evidence>
<keyword evidence="7 12" id="KW-1133">Transmembrane helix</keyword>
<reference evidence="13" key="3">
    <citation type="submission" date="2025-09" db="UniProtKB">
        <authorList>
            <consortium name="Ensembl"/>
        </authorList>
    </citation>
    <scope>IDENTIFICATION</scope>
</reference>
<keyword evidence="11 12" id="KW-0807">Transducer</keyword>
<dbReference type="GO" id="GO:0005886">
    <property type="term" value="C:plasma membrane"/>
    <property type="evidence" value="ECO:0007669"/>
    <property type="project" value="UniProtKB-SubCell"/>
</dbReference>
<evidence type="ECO:0000313" key="13">
    <source>
        <dbReference type="Ensembl" id="ENSPPYP00000035408.1"/>
    </source>
</evidence>
<evidence type="ECO:0000256" key="3">
    <source>
        <dbReference type="ARBA" id="ARBA00010663"/>
    </source>
</evidence>
<dbReference type="Ensembl" id="ENSPPYT00000060571.1">
    <property type="protein sequence ID" value="ENSPPYP00000035408.1"/>
    <property type="gene ID" value="ENSPPYG00000030587.1"/>
</dbReference>
<sequence length="158" mass="18300">MPLFSKLVLASQPTLFSFFSASSPFLLFLHLRPEPTYLPVCHVALVHTVVLLTTVFLSPQLFESLNFQSDFKYEASFYLRRVMRVLSICTTCLLGVLQVITISPNTSWNWRRSWYLHSPSCYLRIFPEERAISPSCCCALSYQRLKQLLLQQLDYGLH</sequence>